<dbReference type="AlphaFoldDB" id="A0A4Q7UZ14"/>
<keyword evidence="4" id="KW-0274">FAD</keyword>
<evidence type="ECO:0000256" key="6">
    <source>
        <dbReference type="ARBA" id="ARBA00023002"/>
    </source>
</evidence>
<evidence type="ECO:0000256" key="7">
    <source>
        <dbReference type="ARBA" id="ARBA00023033"/>
    </source>
</evidence>
<dbReference type="RefSeq" id="WP_130291520.1">
    <property type="nucleotide sequence ID" value="NZ_SHKL01000001.1"/>
</dbReference>
<dbReference type="InterPro" id="IPR020946">
    <property type="entry name" value="Flavin_mOase-like"/>
</dbReference>
<sequence length="547" mass="61090">MTDTRNDAPDLDALIVGAGFSGLYMLHRLRDTLGMRVQAIESADDVGGTWYYNRYPGARCDSESYFYSFSDRLSEELLQEWTWSERFAGQPEILSYLQHVAQRYDLRRDIRFSTTVTSATWDEDGNRWVVETDDGTRTSARHLITAVGCLSTTNLPDFPGRDGFRGESYHTGRWPHEGVDFTGKRVAVIGTGATSVQAVPEIAEQAEHLYVLQRTPNYDISGGNRPMTEDDAKEIKENYTDIWARTRQTGFGFPYDIADRPALSVSEEERQEIFEEAWAKGGFRLGTTFNDLLLDGAANETAAEFLRGKIREKVRDPEVAEKLSPRNHPFFTKRPPLENGYYDTFNRDNVTLIGVAETPIEGITENGVRVDGTEYEVDAIVYATGFDAMTGTLFRLGITGRDGVGLKDKWAEGPSTYLGLTTRGFPNLFMLTGPQSPSVMSNMPVSIEQHVDWVTDCLRWMSERGLDRIEPTAEAEDGWVSHHTEVGNMTLLPQAESWWMGANIPGKQRSVYPYMGGVGVYRGLCDDVAAKGYEGFETATTGAASMA</sequence>
<dbReference type="OrthoDB" id="5168853at2"/>
<dbReference type="GO" id="GO:0004499">
    <property type="term" value="F:N,N-dimethylaniline monooxygenase activity"/>
    <property type="evidence" value="ECO:0007669"/>
    <property type="project" value="InterPro"/>
</dbReference>
<dbReference type="InterPro" id="IPR050775">
    <property type="entry name" value="FAD-binding_Monooxygenases"/>
</dbReference>
<comment type="similarity">
    <text evidence="2">Belongs to the FAD-binding monooxygenase family.</text>
</comment>
<keyword evidence="7" id="KW-0503">Monooxygenase</keyword>
<organism evidence="8 9">
    <name type="scientific">Pseudonocardia sediminis</name>
    <dbReference type="NCBI Taxonomy" id="1397368"/>
    <lineage>
        <taxon>Bacteria</taxon>
        <taxon>Bacillati</taxon>
        <taxon>Actinomycetota</taxon>
        <taxon>Actinomycetes</taxon>
        <taxon>Pseudonocardiales</taxon>
        <taxon>Pseudonocardiaceae</taxon>
        <taxon>Pseudonocardia</taxon>
    </lineage>
</organism>
<dbReference type="Pfam" id="PF00743">
    <property type="entry name" value="FMO-like"/>
    <property type="match status" value="1"/>
</dbReference>
<protein>
    <submittedName>
        <fullName evidence="8">Cation diffusion facilitator CzcD-associated flavoprotein CzcO</fullName>
    </submittedName>
</protein>
<dbReference type="Gene3D" id="3.50.50.60">
    <property type="entry name" value="FAD/NAD(P)-binding domain"/>
    <property type="match status" value="2"/>
</dbReference>
<reference evidence="8 9" key="1">
    <citation type="submission" date="2019-02" db="EMBL/GenBank/DDBJ databases">
        <title>Sequencing the genomes of 1000 actinobacteria strains.</title>
        <authorList>
            <person name="Klenk H.-P."/>
        </authorList>
    </citation>
    <scope>NUCLEOTIDE SEQUENCE [LARGE SCALE GENOMIC DNA]</scope>
    <source>
        <strain evidence="8 9">DSM 45779</strain>
    </source>
</reference>
<evidence type="ECO:0000256" key="1">
    <source>
        <dbReference type="ARBA" id="ARBA00001974"/>
    </source>
</evidence>
<comment type="cofactor">
    <cofactor evidence="1">
        <name>FAD</name>
        <dbReference type="ChEBI" id="CHEBI:57692"/>
    </cofactor>
</comment>
<dbReference type="InterPro" id="IPR036188">
    <property type="entry name" value="FAD/NAD-bd_sf"/>
</dbReference>
<name>A0A4Q7UZ14_PSEST</name>
<evidence type="ECO:0000256" key="5">
    <source>
        <dbReference type="ARBA" id="ARBA00022857"/>
    </source>
</evidence>
<keyword evidence="9" id="KW-1185">Reference proteome</keyword>
<dbReference type="GO" id="GO:0050661">
    <property type="term" value="F:NADP binding"/>
    <property type="evidence" value="ECO:0007669"/>
    <property type="project" value="InterPro"/>
</dbReference>
<dbReference type="PANTHER" id="PTHR43098">
    <property type="entry name" value="L-ORNITHINE N(5)-MONOOXYGENASE-RELATED"/>
    <property type="match status" value="1"/>
</dbReference>
<dbReference type="Proteomes" id="UP000291591">
    <property type="component" value="Unassembled WGS sequence"/>
</dbReference>
<dbReference type="SUPFAM" id="SSF51905">
    <property type="entry name" value="FAD/NAD(P)-binding domain"/>
    <property type="match status" value="2"/>
</dbReference>
<evidence type="ECO:0000256" key="3">
    <source>
        <dbReference type="ARBA" id="ARBA00022630"/>
    </source>
</evidence>
<comment type="caution">
    <text evidence="8">The sequence shown here is derived from an EMBL/GenBank/DDBJ whole genome shotgun (WGS) entry which is preliminary data.</text>
</comment>
<evidence type="ECO:0000313" key="8">
    <source>
        <dbReference type="EMBL" id="RZT87352.1"/>
    </source>
</evidence>
<evidence type="ECO:0000313" key="9">
    <source>
        <dbReference type="Proteomes" id="UP000291591"/>
    </source>
</evidence>
<keyword evidence="5" id="KW-0521">NADP</keyword>
<evidence type="ECO:0000256" key="2">
    <source>
        <dbReference type="ARBA" id="ARBA00010139"/>
    </source>
</evidence>
<dbReference type="GO" id="GO:0050660">
    <property type="term" value="F:flavin adenine dinucleotide binding"/>
    <property type="evidence" value="ECO:0007669"/>
    <property type="project" value="InterPro"/>
</dbReference>
<evidence type="ECO:0000256" key="4">
    <source>
        <dbReference type="ARBA" id="ARBA00022827"/>
    </source>
</evidence>
<gene>
    <name evidence="8" type="ORF">EV383_4272</name>
</gene>
<dbReference type="EMBL" id="SHKL01000001">
    <property type="protein sequence ID" value="RZT87352.1"/>
    <property type="molecule type" value="Genomic_DNA"/>
</dbReference>
<keyword evidence="6" id="KW-0560">Oxidoreductase</keyword>
<accession>A0A4Q7UZ14</accession>
<keyword evidence="3" id="KW-0285">Flavoprotein</keyword>
<proteinExistence type="inferred from homology"/>
<dbReference type="PANTHER" id="PTHR43098:SF3">
    <property type="entry name" value="L-ORNITHINE N(5)-MONOOXYGENASE-RELATED"/>
    <property type="match status" value="1"/>
</dbReference>